<name>A0A2T0RHX0_9RHOB</name>
<dbReference type="OrthoDB" id="9813368at2"/>
<accession>A0A2T0RHX0</accession>
<dbReference type="RefSeq" id="WP_106207615.1">
    <property type="nucleotide sequence ID" value="NZ_PVTD01000012.1"/>
</dbReference>
<keyword evidence="2" id="KW-0645">Protease</keyword>
<dbReference type="GO" id="GO:0006508">
    <property type="term" value="P:proteolysis"/>
    <property type="evidence" value="ECO:0007669"/>
    <property type="project" value="UniProtKB-KW"/>
</dbReference>
<dbReference type="InterPro" id="IPR041382">
    <property type="entry name" value="SH3_16"/>
</dbReference>
<proteinExistence type="inferred from homology"/>
<dbReference type="PANTHER" id="PTHR47359:SF3">
    <property type="entry name" value="NLP_P60 DOMAIN-CONTAINING PROTEIN-RELATED"/>
    <property type="match status" value="1"/>
</dbReference>
<dbReference type="PANTHER" id="PTHR47359">
    <property type="entry name" value="PEPTIDOGLYCAN DL-ENDOPEPTIDASE CWLO"/>
    <property type="match status" value="1"/>
</dbReference>
<dbReference type="Proteomes" id="UP000239480">
    <property type="component" value="Unassembled WGS sequence"/>
</dbReference>
<dbReference type="InterPro" id="IPR051794">
    <property type="entry name" value="PG_Endopeptidase_C40"/>
</dbReference>
<protein>
    <submittedName>
        <fullName evidence="6">NlpC/P60 family protein</fullName>
    </submittedName>
</protein>
<comment type="caution">
    <text evidence="6">The sequence shown here is derived from an EMBL/GenBank/DDBJ whole genome shotgun (WGS) entry which is preliminary data.</text>
</comment>
<dbReference type="SUPFAM" id="SSF54001">
    <property type="entry name" value="Cysteine proteinases"/>
    <property type="match status" value="1"/>
</dbReference>
<keyword evidence="7" id="KW-1185">Reference proteome</keyword>
<evidence type="ECO:0000313" key="6">
    <source>
        <dbReference type="EMBL" id="PRY20749.1"/>
    </source>
</evidence>
<gene>
    <name evidence="6" type="ORF">CLV78_112123</name>
</gene>
<sequence>MSDPRLTPANEHVAAEELRDVVEAPTYVRGMVRQVAEPVIDLLRRPEGPRDRQLIYGDRVRVLEERDGHAFLQSLKDGYVGYADATALTPPRTPTHRVIAPSTHLYPKPDLKTHEVGWLSHGSMLKITGVTGNYAETDTGSFVPAGHIIPVDHTETDPVAIAERYLGTPYLWGGNSRMGIDCSGLVQAAILACGHPCPGDSDLQGASVGQEREVGSEVRRGDLLFWTGHVAMAVSPDRIIHANAYHMAVSYEGLREAIDRIAKETGPVLAHRRPG</sequence>
<dbReference type="Pfam" id="PF18348">
    <property type="entry name" value="SH3_16"/>
    <property type="match status" value="1"/>
</dbReference>
<dbReference type="AlphaFoldDB" id="A0A2T0RHX0"/>
<evidence type="ECO:0000313" key="7">
    <source>
        <dbReference type="Proteomes" id="UP000239480"/>
    </source>
</evidence>
<keyword evidence="3" id="KW-0378">Hydrolase</keyword>
<reference evidence="6 7" key="1">
    <citation type="submission" date="2018-03" db="EMBL/GenBank/DDBJ databases">
        <title>Genomic Encyclopedia of Archaeal and Bacterial Type Strains, Phase II (KMG-II): from individual species to whole genera.</title>
        <authorList>
            <person name="Goeker M."/>
        </authorList>
    </citation>
    <scope>NUCLEOTIDE SEQUENCE [LARGE SCALE GENOMIC DNA]</scope>
    <source>
        <strain evidence="6 7">DSM 29328</strain>
    </source>
</reference>
<evidence type="ECO:0000256" key="3">
    <source>
        <dbReference type="ARBA" id="ARBA00022801"/>
    </source>
</evidence>
<dbReference type="PROSITE" id="PS51935">
    <property type="entry name" value="NLPC_P60"/>
    <property type="match status" value="1"/>
</dbReference>
<dbReference type="Pfam" id="PF00877">
    <property type="entry name" value="NLPC_P60"/>
    <property type="match status" value="1"/>
</dbReference>
<dbReference type="Gene3D" id="3.90.1720.10">
    <property type="entry name" value="endopeptidase domain like (from Nostoc punctiforme)"/>
    <property type="match status" value="1"/>
</dbReference>
<feature type="domain" description="NlpC/P60" evidence="5">
    <location>
        <begin position="152"/>
        <end position="275"/>
    </location>
</feature>
<evidence type="ECO:0000259" key="5">
    <source>
        <dbReference type="PROSITE" id="PS51935"/>
    </source>
</evidence>
<dbReference type="GO" id="GO:0008234">
    <property type="term" value="F:cysteine-type peptidase activity"/>
    <property type="evidence" value="ECO:0007669"/>
    <property type="project" value="UniProtKB-KW"/>
</dbReference>
<organism evidence="6 7">
    <name type="scientific">Aliiruegeria haliotis</name>
    <dbReference type="NCBI Taxonomy" id="1280846"/>
    <lineage>
        <taxon>Bacteria</taxon>
        <taxon>Pseudomonadati</taxon>
        <taxon>Pseudomonadota</taxon>
        <taxon>Alphaproteobacteria</taxon>
        <taxon>Rhodobacterales</taxon>
        <taxon>Roseobacteraceae</taxon>
        <taxon>Aliiruegeria</taxon>
    </lineage>
</organism>
<dbReference type="InterPro" id="IPR000064">
    <property type="entry name" value="NLP_P60_dom"/>
</dbReference>
<keyword evidence="4" id="KW-0788">Thiol protease</keyword>
<dbReference type="InterPro" id="IPR038765">
    <property type="entry name" value="Papain-like_cys_pep_sf"/>
</dbReference>
<evidence type="ECO:0000256" key="1">
    <source>
        <dbReference type="ARBA" id="ARBA00007074"/>
    </source>
</evidence>
<comment type="similarity">
    <text evidence="1">Belongs to the peptidase C40 family.</text>
</comment>
<dbReference type="EMBL" id="PVTD01000012">
    <property type="protein sequence ID" value="PRY20749.1"/>
    <property type="molecule type" value="Genomic_DNA"/>
</dbReference>
<evidence type="ECO:0000256" key="4">
    <source>
        <dbReference type="ARBA" id="ARBA00022807"/>
    </source>
</evidence>
<evidence type="ECO:0000256" key="2">
    <source>
        <dbReference type="ARBA" id="ARBA00022670"/>
    </source>
</evidence>